<sequence>LTRGQPREAGSLSRLSGSVEASAECLTVGSADCRKRLQNPVRVSCTSLCGGPSHFGGPSADSGDGAR</sequence>
<reference evidence="1 2" key="1">
    <citation type="submission" date="2023-09" db="EMBL/GenBank/DDBJ databases">
        <authorList>
            <person name="Wang M."/>
        </authorList>
    </citation>
    <scope>NUCLEOTIDE SEQUENCE [LARGE SCALE GENOMIC DNA]</scope>
    <source>
        <strain evidence="1">GT-2023</strain>
        <tissue evidence="1">Liver</tissue>
    </source>
</reference>
<dbReference type="Proteomes" id="UP001558613">
    <property type="component" value="Unassembled WGS sequence"/>
</dbReference>
<feature type="non-terminal residue" evidence="1">
    <location>
        <position position="1"/>
    </location>
</feature>
<organism evidence="1 2">
    <name type="scientific">Cirrhinus molitorella</name>
    <name type="common">mud carp</name>
    <dbReference type="NCBI Taxonomy" id="172907"/>
    <lineage>
        <taxon>Eukaryota</taxon>
        <taxon>Metazoa</taxon>
        <taxon>Chordata</taxon>
        <taxon>Craniata</taxon>
        <taxon>Vertebrata</taxon>
        <taxon>Euteleostomi</taxon>
        <taxon>Actinopterygii</taxon>
        <taxon>Neopterygii</taxon>
        <taxon>Teleostei</taxon>
        <taxon>Ostariophysi</taxon>
        <taxon>Cypriniformes</taxon>
        <taxon>Cyprinidae</taxon>
        <taxon>Labeoninae</taxon>
        <taxon>Labeonini</taxon>
        <taxon>Cirrhinus</taxon>
    </lineage>
</organism>
<evidence type="ECO:0000313" key="2">
    <source>
        <dbReference type="Proteomes" id="UP001558613"/>
    </source>
</evidence>
<name>A0ABR3LIK0_9TELE</name>
<dbReference type="EMBL" id="JAYMGO010000022">
    <property type="protein sequence ID" value="KAL1251328.1"/>
    <property type="molecule type" value="Genomic_DNA"/>
</dbReference>
<feature type="non-terminal residue" evidence="1">
    <location>
        <position position="67"/>
    </location>
</feature>
<protein>
    <recommendedName>
        <fullName evidence="3">Arginine vasotocin receptor</fullName>
    </recommendedName>
</protein>
<accession>A0ABR3LIK0</accession>
<evidence type="ECO:0008006" key="3">
    <source>
        <dbReference type="Google" id="ProtNLM"/>
    </source>
</evidence>
<evidence type="ECO:0000313" key="1">
    <source>
        <dbReference type="EMBL" id="KAL1251328.1"/>
    </source>
</evidence>
<keyword evidence="2" id="KW-1185">Reference proteome</keyword>
<proteinExistence type="predicted"/>
<comment type="caution">
    <text evidence="1">The sequence shown here is derived from an EMBL/GenBank/DDBJ whole genome shotgun (WGS) entry which is preliminary data.</text>
</comment>
<gene>
    <name evidence="1" type="ORF">QQF64_019124</name>
</gene>